<dbReference type="GO" id="GO:0032259">
    <property type="term" value="P:methylation"/>
    <property type="evidence" value="ECO:0007669"/>
    <property type="project" value="UniProtKB-KW"/>
</dbReference>
<dbReference type="EC" id="2.1.1.163" evidence="3"/>
<evidence type="ECO:0000313" key="4">
    <source>
        <dbReference type="Proteomes" id="UP001180845"/>
    </source>
</evidence>
<dbReference type="AlphaFoldDB" id="A0AAE4CLW6"/>
<keyword evidence="1 3" id="KW-0808">Transferase</keyword>
<dbReference type="PANTHER" id="PTHR43861">
    <property type="entry name" value="TRANS-ACONITATE 2-METHYLTRANSFERASE-RELATED"/>
    <property type="match status" value="1"/>
</dbReference>
<dbReference type="EC" id="2.1.1.201" evidence="3"/>
<dbReference type="Pfam" id="PF13649">
    <property type="entry name" value="Methyltransf_25"/>
    <property type="match status" value="1"/>
</dbReference>
<evidence type="ECO:0000259" key="2">
    <source>
        <dbReference type="Pfam" id="PF13649"/>
    </source>
</evidence>
<accession>A0AAE4CLW6</accession>
<dbReference type="InterPro" id="IPR029063">
    <property type="entry name" value="SAM-dependent_MTases_sf"/>
</dbReference>
<evidence type="ECO:0000256" key="1">
    <source>
        <dbReference type="ARBA" id="ARBA00022679"/>
    </source>
</evidence>
<evidence type="ECO:0000313" key="3">
    <source>
        <dbReference type="EMBL" id="MDR7300372.1"/>
    </source>
</evidence>
<dbReference type="InterPro" id="IPR041698">
    <property type="entry name" value="Methyltransf_25"/>
</dbReference>
<name>A0AAE4CLW6_9ACTN</name>
<dbReference type="EMBL" id="JAVDXW010000001">
    <property type="protein sequence ID" value="MDR7300372.1"/>
    <property type="molecule type" value="Genomic_DNA"/>
</dbReference>
<keyword evidence="4" id="KW-1185">Reference proteome</keyword>
<keyword evidence="3" id="KW-0489">Methyltransferase</keyword>
<sequence>MARSSWCVSIIGPTCIGELVGGWTGTGDVLELACGPGTWTGQLLAHAQHVTAVDASPEMLAIASTRFDDERVRFVQADVFGWKPDRRYDVVFFGFWLSHVPPERFESFWSLVADCLKPAGRVFFADDNHRASEELTEGESSSVIRRTLNNGTHYRVVKVPLRPADLEQRLARLGWDVTGTPTSGPFFWGAGSLDRP</sequence>
<organism evidence="3 4">
    <name type="scientific">Haloactinomyces albus</name>
    <dbReference type="NCBI Taxonomy" id="1352928"/>
    <lineage>
        <taxon>Bacteria</taxon>
        <taxon>Bacillati</taxon>
        <taxon>Actinomycetota</taxon>
        <taxon>Actinomycetes</taxon>
        <taxon>Actinopolysporales</taxon>
        <taxon>Actinopolysporaceae</taxon>
        <taxon>Haloactinomyces</taxon>
    </lineage>
</organism>
<protein>
    <submittedName>
        <fullName evidence="3">Demethylmenaquinone methyltransferase/2-methoxy-6-polyprenyl-1,4-benzoquinol methylase</fullName>
        <ecNumber evidence="3">2.1.1.163</ecNumber>
        <ecNumber evidence="3">2.1.1.201</ecNumber>
    </submittedName>
</protein>
<reference evidence="3" key="1">
    <citation type="submission" date="2023-07" db="EMBL/GenBank/DDBJ databases">
        <title>Sequencing the genomes of 1000 actinobacteria strains.</title>
        <authorList>
            <person name="Klenk H.-P."/>
        </authorList>
    </citation>
    <scope>NUCLEOTIDE SEQUENCE</scope>
    <source>
        <strain evidence="3">DSM 45977</strain>
    </source>
</reference>
<dbReference type="GO" id="GO:0008425">
    <property type="term" value="F:2-methoxy-6-polyprenyl-1,4-benzoquinol methyltransferase activity"/>
    <property type="evidence" value="ECO:0007669"/>
    <property type="project" value="UniProtKB-EC"/>
</dbReference>
<gene>
    <name evidence="3" type="ORF">JOF55_000553</name>
</gene>
<dbReference type="GO" id="GO:0043770">
    <property type="term" value="F:demethylmenaquinone methyltransferase activity"/>
    <property type="evidence" value="ECO:0007669"/>
    <property type="project" value="UniProtKB-EC"/>
</dbReference>
<dbReference type="Gene3D" id="3.40.50.150">
    <property type="entry name" value="Vaccinia Virus protein VP39"/>
    <property type="match status" value="1"/>
</dbReference>
<proteinExistence type="predicted"/>
<dbReference type="CDD" id="cd02440">
    <property type="entry name" value="AdoMet_MTases"/>
    <property type="match status" value="1"/>
</dbReference>
<dbReference type="SUPFAM" id="SSF53335">
    <property type="entry name" value="S-adenosyl-L-methionine-dependent methyltransferases"/>
    <property type="match status" value="1"/>
</dbReference>
<dbReference type="Proteomes" id="UP001180845">
    <property type="component" value="Unassembled WGS sequence"/>
</dbReference>
<dbReference type="RefSeq" id="WP_310269032.1">
    <property type="nucleotide sequence ID" value="NZ_JAVDXW010000001.1"/>
</dbReference>
<feature type="domain" description="Methyltransferase" evidence="2">
    <location>
        <begin position="29"/>
        <end position="120"/>
    </location>
</feature>
<comment type="caution">
    <text evidence="3">The sequence shown here is derived from an EMBL/GenBank/DDBJ whole genome shotgun (WGS) entry which is preliminary data.</text>
</comment>